<feature type="transmembrane region" description="Helical" evidence="1">
    <location>
        <begin position="485"/>
        <end position="507"/>
    </location>
</feature>
<keyword evidence="1" id="KW-0812">Transmembrane</keyword>
<feature type="transmembrane region" description="Helical" evidence="1">
    <location>
        <begin position="398"/>
        <end position="418"/>
    </location>
</feature>
<accession>A0ABS6SBY6</accession>
<feature type="transmembrane region" description="Helical" evidence="1">
    <location>
        <begin position="280"/>
        <end position="313"/>
    </location>
</feature>
<dbReference type="InterPro" id="IPR002641">
    <property type="entry name" value="PNPLA_dom"/>
</dbReference>
<evidence type="ECO:0000313" key="3">
    <source>
        <dbReference type="EMBL" id="MBV7255735.1"/>
    </source>
</evidence>
<evidence type="ECO:0000259" key="2">
    <source>
        <dbReference type="Pfam" id="PF01734"/>
    </source>
</evidence>
<feature type="transmembrane region" description="Helical" evidence="1">
    <location>
        <begin position="325"/>
        <end position="347"/>
    </location>
</feature>
<evidence type="ECO:0000256" key="1">
    <source>
        <dbReference type="SAM" id="Phobius"/>
    </source>
</evidence>
<reference evidence="3 4" key="1">
    <citation type="submission" date="2021-04" db="EMBL/GenBank/DDBJ databases">
        <authorList>
            <person name="Pira H."/>
            <person name="Risdian C."/>
            <person name="Wink J."/>
        </authorList>
    </citation>
    <scope>NUCLEOTIDE SEQUENCE [LARGE SCALE GENOMIC DNA]</scope>
    <source>
        <strain evidence="3 4">WHA3</strain>
    </source>
</reference>
<dbReference type="Proteomes" id="UP000722336">
    <property type="component" value="Unassembled WGS sequence"/>
</dbReference>
<feature type="transmembrane region" description="Helical" evidence="1">
    <location>
        <begin position="187"/>
        <end position="216"/>
    </location>
</feature>
<proteinExistence type="predicted"/>
<dbReference type="EMBL" id="JAGSPA010000001">
    <property type="protein sequence ID" value="MBV7255735.1"/>
    <property type="molecule type" value="Genomic_DNA"/>
</dbReference>
<dbReference type="RefSeq" id="WP_218444096.1">
    <property type="nucleotide sequence ID" value="NZ_JAGSPA010000001.1"/>
</dbReference>
<protein>
    <submittedName>
        <fullName evidence="3">Patatin-like phospholipase family protein</fullName>
    </submittedName>
</protein>
<keyword evidence="4" id="KW-1185">Reference proteome</keyword>
<organism evidence="3 4">
    <name type="scientific">Pacificimonas pallii</name>
    <dbReference type="NCBI Taxonomy" id="2827236"/>
    <lineage>
        <taxon>Bacteria</taxon>
        <taxon>Pseudomonadati</taxon>
        <taxon>Pseudomonadota</taxon>
        <taxon>Alphaproteobacteria</taxon>
        <taxon>Sphingomonadales</taxon>
        <taxon>Sphingosinicellaceae</taxon>
        <taxon>Pacificimonas</taxon>
    </lineage>
</organism>
<feature type="domain" description="PNPLA" evidence="2">
    <location>
        <begin position="51"/>
        <end position="99"/>
    </location>
</feature>
<keyword evidence="1" id="KW-1133">Transmembrane helix</keyword>
<dbReference type="PANTHER" id="PTHR10728">
    <property type="entry name" value="CYTOSOLIC PHOSPHOLIPASE A2"/>
    <property type="match status" value="1"/>
</dbReference>
<evidence type="ECO:0000313" key="4">
    <source>
        <dbReference type="Proteomes" id="UP000722336"/>
    </source>
</evidence>
<keyword evidence="1" id="KW-0472">Membrane</keyword>
<feature type="transmembrane region" description="Helical" evidence="1">
    <location>
        <begin position="236"/>
        <end position="259"/>
    </location>
</feature>
<dbReference type="PANTHER" id="PTHR10728:SF40">
    <property type="entry name" value="PATATIN FAMILY PROTEIN"/>
    <property type="match status" value="1"/>
</dbReference>
<gene>
    <name evidence="3" type="ORF">KCG44_02930</name>
</gene>
<feature type="transmembrane region" description="Helical" evidence="1">
    <location>
        <begin position="439"/>
        <end position="465"/>
    </location>
</feature>
<comment type="caution">
    <text evidence="3">The sequence shown here is derived from an EMBL/GenBank/DDBJ whole genome shotgun (WGS) entry which is preliminary data.</text>
</comment>
<dbReference type="Pfam" id="PF01734">
    <property type="entry name" value="Patatin"/>
    <property type="match status" value="1"/>
</dbReference>
<feature type="transmembrane region" description="Helical" evidence="1">
    <location>
        <begin position="368"/>
        <end position="392"/>
    </location>
</feature>
<sequence>MIAGPTTSDPEEIARIRERRALIAEIHGDHSWPSHARAGDGGPAPGPTLGLALSGGGIRSATLSLGILQALSRQKRLCDFDYMSTVSGGGYMGSFIGRLFRHTGAELSAAGDDARAAAAARSKFAHNILATDVNALEVDIHGQARGGARQGRFWKNPIWWLREHGRYMAPNGPSDLGAALSYMSRNWLALTMLFMFSIAAVFIFLIAATHGLVAMLDKWPALHEFVGPGDQPALRLSPGFLFIPVFALLALAQAMAYWYTVPIRRFPSEGRTGFRAFAIFLLAGILMALLVIAASEYLAGTAIAAALAFDLWIVDKMKLGSPLAWFLALTASVLILGAVIAGAICWFRSGDDRSVGDLRRRITRGAATVNTVLMGLLTFAVIDTAALSLLTLGQGEGVRLSITGGTIAVLTPIATWMANRLLKGGPKEGGGMLAKLSKYGPVIALVFGLLMYTVLAVAGTAMAHALYWPTIAWPASGTQAPQLDAVLMTLGLFAFAFSLIGLATNFINMSSLHNLYAARLTRAYLGAANLQRLGPTSQDRPPPKVTESHPLDDMEIADYQAQINAAPMHLINTTLNVTRDPAQLVARDRKGLPAVFGPSGLTIDGARARETGTDAHFGWDELANAETLSVGQLCAISGAAASTGMGQMTSVGTAMAMTFANVRLGYWWKVKDTIRSAHAGWDRFPFPGWTYDYLRREMTARFHRNTERVFLSDGGHFDNSGVYELLRRGVGTIVACDHGQDVGGSFGDLENLIRKARVDLGLSINAAAPGEVEALFGARTALQFMNATSDWRQNARGGGRQKALLLNAYARDPENPGGQILKHAIIWLKPGRYRDMPHDIVAFGKAHPDFPQESTMDQFFGEAQWESYRAVGYALVMALLSGRYGDPDLFRKLADWVASVPRSRPDEHILEHAIRE</sequence>
<name>A0ABS6SBY6_9SPHN</name>